<dbReference type="Proteomes" id="UP000198510">
    <property type="component" value="Unassembled WGS sequence"/>
</dbReference>
<sequence length="792" mass="89434">MHHLQATNHTKGCVGRWVSWIPLFYLILFSLPATAQSQYEITGQVIDDSTNAPVSYAQVALYRKGASKAISGTVTDDQGRFTLLAPPGTYRIAVVFVGYRKKQLKNLVVGEDDQDLGTIAVVSTARQLEEVVVRGKAAPKAITTDVDGLTVRPDQTLTNTGGSLLDVLRNTPSVNVSQDGSISLRGSGTNILINGRNSALATDLEQLPASAIKSIKIINNPNAKYDASGTGGIINIELKKGADRGTNGKVEYTLGNRYRMNANVRLNHRTDNFGVYGGYSFRRWPRVGNSNSTRLTFDNDQRLDQWEDSRRNDLEHTVNYGADYTFGNNKLSYEGAVNFEDEEDFENNRSRVTNTETGAEILQYSRLNNEVEDNYTLDNALVYERLFDNDSGREFRATVSHSYRDQNEVQNIDVYNGQVTSEGSPTGRQRANTDELNQTFVAQADYVQPLWEGKLETGLKTIIRSFDTDYRYEIREARSGAWENQPNTSNHFLYDDQVYAGYLIYSHSFHRLDLSAGVRAEQTLVDTKLLNTGEANNQNYLNFFPSFRALYHVTDNQSVKLTYSRRIDRPGGWRLNPFADISDSLNVRVGNPALRPEYINSYEAGYHVTLGQTDLTSNLFYRQVKGDVDYIVRLENGISYRQPANLNTSKTFGLELIGVTEIFSWWNLNASTTLFRTQVDGSNLGQNFTNKGYSLNARLTSELQLPMDVSLQLTGSYSAPEIEAQGRDFARYYLDASLQRRFFNDKANVNLTLRDVFNTRRFRGENFGPNFSQTFNYKRESRYFLLSVGYNF</sequence>
<dbReference type="EMBL" id="FNFO01000002">
    <property type="protein sequence ID" value="SDK16837.1"/>
    <property type="molecule type" value="Genomic_DNA"/>
</dbReference>
<evidence type="ECO:0000256" key="2">
    <source>
        <dbReference type="ARBA" id="ARBA00022448"/>
    </source>
</evidence>
<dbReference type="GO" id="GO:0009279">
    <property type="term" value="C:cell outer membrane"/>
    <property type="evidence" value="ECO:0007669"/>
    <property type="project" value="UniProtKB-SubCell"/>
</dbReference>
<dbReference type="InterPro" id="IPR041700">
    <property type="entry name" value="OMP_b-brl_3"/>
</dbReference>
<keyword evidence="5 7" id="KW-0472">Membrane</keyword>
<dbReference type="InterPro" id="IPR036942">
    <property type="entry name" value="Beta-barrel_TonB_sf"/>
</dbReference>
<comment type="subcellular location">
    <subcellularLocation>
        <location evidence="1 7">Cell outer membrane</location>
        <topology evidence="1 7">Multi-pass membrane protein</topology>
    </subcellularLocation>
</comment>
<keyword evidence="6 7" id="KW-0998">Cell outer membrane</keyword>
<dbReference type="PANTHER" id="PTHR40980">
    <property type="entry name" value="PLUG DOMAIN-CONTAINING PROTEIN"/>
    <property type="match status" value="1"/>
</dbReference>
<feature type="domain" description="Outer membrane protein beta-barrel" evidence="9">
    <location>
        <begin position="390"/>
        <end position="790"/>
    </location>
</feature>
<keyword evidence="2 7" id="KW-0813">Transport</keyword>
<keyword evidence="10" id="KW-0675">Receptor</keyword>
<reference evidence="10 11" key="1">
    <citation type="submission" date="2016-10" db="EMBL/GenBank/DDBJ databases">
        <authorList>
            <person name="de Groot N.N."/>
        </authorList>
    </citation>
    <scope>NUCLEOTIDE SEQUENCE [LARGE SCALE GENOMIC DNA]</scope>
    <source>
        <strain evidence="10 11">DSM 25186</strain>
    </source>
</reference>
<comment type="similarity">
    <text evidence="7">Belongs to the TonB-dependent receptor family.</text>
</comment>
<dbReference type="SUPFAM" id="SSF56935">
    <property type="entry name" value="Porins"/>
    <property type="match status" value="1"/>
</dbReference>
<dbReference type="Gene3D" id="2.170.130.10">
    <property type="entry name" value="TonB-dependent receptor, plug domain"/>
    <property type="match status" value="1"/>
</dbReference>
<protein>
    <submittedName>
        <fullName evidence="10">Outer membrane receptor proteins, mostly Fe transport</fullName>
    </submittedName>
</protein>
<dbReference type="SUPFAM" id="SSF49464">
    <property type="entry name" value="Carboxypeptidase regulatory domain-like"/>
    <property type="match status" value="1"/>
</dbReference>
<evidence type="ECO:0000313" key="11">
    <source>
        <dbReference type="Proteomes" id="UP000198510"/>
    </source>
</evidence>
<dbReference type="OrthoDB" id="972646at2"/>
<dbReference type="InterPro" id="IPR012910">
    <property type="entry name" value="Plug_dom"/>
</dbReference>
<keyword evidence="3 7" id="KW-1134">Transmembrane beta strand</keyword>
<dbReference type="STRING" id="1075417.SAMN05421823_10245"/>
<dbReference type="Gene3D" id="2.60.40.1120">
    <property type="entry name" value="Carboxypeptidase-like, regulatory domain"/>
    <property type="match status" value="1"/>
</dbReference>
<evidence type="ECO:0000256" key="6">
    <source>
        <dbReference type="ARBA" id="ARBA00023237"/>
    </source>
</evidence>
<evidence type="ECO:0000256" key="7">
    <source>
        <dbReference type="PROSITE-ProRule" id="PRU01360"/>
    </source>
</evidence>
<dbReference type="Gene3D" id="2.40.170.20">
    <property type="entry name" value="TonB-dependent receptor, beta-barrel domain"/>
    <property type="match status" value="1"/>
</dbReference>
<dbReference type="RefSeq" id="WP_089679273.1">
    <property type="nucleotide sequence ID" value="NZ_FNFO01000002.1"/>
</dbReference>
<dbReference type="InterPro" id="IPR008969">
    <property type="entry name" value="CarboxyPept-like_regulatory"/>
</dbReference>
<dbReference type="Pfam" id="PF07715">
    <property type="entry name" value="Plug"/>
    <property type="match status" value="1"/>
</dbReference>
<dbReference type="InterPro" id="IPR039426">
    <property type="entry name" value="TonB-dep_rcpt-like"/>
</dbReference>
<dbReference type="Pfam" id="PF14905">
    <property type="entry name" value="OMP_b-brl_3"/>
    <property type="match status" value="1"/>
</dbReference>
<keyword evidence="11" id="KW-1185">Reference proteome</keyword>
<keyword evidence="4 7" id="KW-0812">Transmembrane</keyword>
<feature type="domain" description="TonB-dependent receptor plug" evidence="8">
    <location>
        <begin position="153"/>
        <end position="233"/>
    </location>
</feature>
<gene>
    <name evidence="10" type="ORF">SAMN05421823_10245</name>
</gene>
<dbReference type="AlphaFoldDB" id="A0A1G8ZP86"/>
<evidence type="ECO:0000259" key="9">
    <source>
        <dbReference type="Pfam" id="PF14905"/>
    </source>
</evidence>
<dbReference type="PROSITE" id="PS52016">
    <property type="entry name" value="TONB_DEPENDENT_REC_3"/>
    <property type="match status" value="1"/>
</dbReference>
<dbReference type="PANTHER" id="PTHR40980:SF4">
    <property type="entry name" value="TONB-DEPENDENT RECEPTOR-LIKE BETA-BARREL DOMAIN-CONTAINING PROTEIN"/>
    <property type="match status" value="1"/>
</dbReference>
<evidence type="ECO:0000256" key="5">
    <source>
        <dbReference type="ARBA" id="ARBA00023136"/>
    </source>
</evidence>
<dbReference type="InterPro" id="IPR037066">
    <property type="entry name" value="Plug_dom_sf"/>
</dbReference>
<evidence type="ECO:0000313" key="10">
    <source>
        <dbReference type="EMBL" id="SDK16837.1"/>
    </source>
</evidence>
<organism evidence="10 11">
    <name type="scientific">Catalinimonas alkaloidigena</name>
    <dbReference type="NCBI Taxonomy" id="1075417"/>
    <lineage>
        <taxon>Bacteria</taxon>
        <taxon>Pseudomonadati</taxon>
        <taxon>Bacteroidota</taxon>
        <taxon>Cytophagia</taxon>
        <taxon>Cytophagales</taxon>
        <taxon>Catalimonadaceae</taxon>
        <taxon>Catalinimonas</taxon>
    </lineage>
</organism>
<evidence type="ECO:0000256" key="3">
    <source>
        <dbReference type="ARBA" id="ARBA00022452"/>
    </source>
</evidence>
<name>A0A1G8ZP86_9BACT</name>
<evidence type="ECO:0000259" key="8">
    <source>
        <dbReference type="Pfam" id="PF07715"/>
    </source>
</evidence>
<dbReference type="Pfam" id="PF13620">
    <property type="entry name" value="CarboxypepD_reg"/>
    <property type="match status" value="1"/>
</dbReference>
<evidence type="ECO:0000256" key="4">
    <source>
        <dbReference type="ARBA" id="ARBA00022692"/>
    </source>
</evidence>
<proteinExistence type="inferred from homology"/>
<accession>A0A1G8ZP86</accession>
<evidence type="ECO:0000256" key="1">
    <source>
        <dbReference type="ARBA" id="ARBA00004571"/>
    </source>
</evidence>